<dbReference type="InterPro" id="IPR000182">
    <property type="entry name" value="GNAT_dom"/>
</dbReference>
<dbReference type="EMBL" id="JBHSZQ010000004">
    <property type="protein sequence ID" value="MFC7125416.1"/>
    <property type="molecule type" value="Genomic_DNA"/>
</dbReference>
<sequence>MDVFNPSLSVADQLVEMWLSLAEGQRRFESHLLVDKNQARIRESVCNHIATERLLVAQADEICGFVMFTVEVGGYEQDVRRGIVENIYVEPAYRDEGVGGRLLHEAEQELGQQGVDVIALEVMAKNEAGRRFYRQQNYEPHRVELEKTIKDGERQ</sequence>
<protein>
    <submittedName>
        <fullName evidence="4">GNAT family N-acetyltransferase</fullName>
        <ecNumber evidence="4">2.3.1.-</ecNumber>
    </submittedName>
</protein>
<comment type="caution">
    <text evidence="4">The sequence shown here is derived from an EMBL/GenBank/DDBJ whole genome shotgun (WGS) entry which is preliminary data.</text>
</comment>
<dbReference type="Gene3D" id="3.40.630.30">
    <property type="match status" value="1"/>
</dbReference>
<dbReference type="EC" id="2.3.1.-" evidence="4"/>
<dbReference type="AlphaFoldDB" id="A0ABD5X2S6"/>
<proteinExistence type="predicted"/>
<gene>
    <name evidence="4" type="ORF">ACFQJ7_05095</name>
</gene>
<dbReference type="InterPro" id="IPR050832">
    <property type="entry name" value="Bact_Acetyltransf"/>
</dbReference>
<dbReference type="RefSeq" id="WP_267636409.1">
    <property type="nucleotide sequence ID" value="NZ_JAODIY010000004.1"/>
</dbReference>
<name>A0ABD5X2S6_9EURY</name>
<evidence type="ECO:0000259" key="3">
    <source>
        <dbReference type="PROSITE" id="PS51186"/>
    </source>
</evidence>
<dbReference type="SUPFAM" id="SSF55729">
    <property type="entry name" value="Acyl-CoA N-acyltransferases (Nat)"/>
    <property type="match status" value="1"/>
</dbReference>
<evidence type="ECO:0000313" key="4">
    <source>
        <dbReference type="EMBL" id="MFC7125416.1"/>
    </source>
</evidence>
<dbReference type="PANTHER" id="PTHR43877">
    <property type="entry name" value="AMINOALKYLPHOSPHONATE N-ACETYLTRANSFERASE-RELATED-RELATED"/>
    <property type="match status" value="1"/>
</dbReference>
<evidence type="ECO:0000256" key="2">
    <source>
        <dbReference type="ARBA" id="ARBA00023315"/>
    </source>
</evidence>
<evidence type="ECO:0000313" key="5">
    <source>
        <dbReference type="Proteomes" id="UP001596414"/>
    </source>
</evidence>
<dbReference type="PANTHER" id="PTHR43877:SF2">
    <property type="entry name" value="AMINOALKYLPHOSPHONATE N-ACETYLTRANSFERASE-RELATED"/>
    <property type="match status" value="1"/>
</dbReference>
<keyword evidence="1 4" id="KW-0808">Transferase</keyword>
<feature type="domain" description="N-acetyltransferase" evidence="3">
    <location>
        <begin position="1"/>
        <end position="150"/>
    </location>
</feature>
<dbReference type="CDD" id="cd04301">
    <property type="entry name" value="NAT_SF"/>
    <property type="match status" value="1"/>
</dbReference>
<dbReference type="Proteomes" id="UP001596414">
    <property type="component" value="Unassembled WGS sequence"/>
</dbReference>
<accession>A0ABD5X2S6</accession>
<dbReference type="PROSITE" id="PS51186">
    <property type="entry name" value="GNAT"/>
    <property type="match status" value="1"/>
</dbReference>
<evidence type="ECO:0000256" key="1">
    <source>
        <dbReference type="ARBA" id="ARBA00022679"/>
    </source>
</evidence>
<keyword evidence="2 4" id="KW-0012">Acyltransferase</keyword>
<dbReference type="GO" id="GO:0016746">
    <property type="term" value="F:acyltransferase activity"/>
    <property type="evidence" value="ECO:0007669"/>
    <property type="project" value="UniProtKB-KW"/>
</dbReference>
<organism evidence="4 5">
    <name type="scientific">Halovenus rubra</name>
    <dbReference type="NCBI Taxonomy" id="869890"/>
    <lineage>
        <taxon>Archaea</taxon>
        <taxon>Methanobacteriati</taxon>
        <taxon>Methanobacteriota</taxon>
        <taxon>Stenosarchaea group</taxon>
        <taxon>Halobacteria</taxon>
        <taxon>Halobacteriales</taxon>
        <taxon>Haloarculaceae</taxon>
        <taxon>Halovenus</taxon>
    </lineage>
</organism>
<dbReference type="Pfam" id="PF00583">
    <property type="entry name" value="Acetyltransf_1"/>
    <property type="match status" value="1"/>
</dbReference>
<dbReference type="InterPro" id="IPR016181">
    <property type="entry name" value="Acyl_CoA_acyltransferase"/>
</dbReference>
<reference evidence="4 5" key="1">
    <citation type="journal article" date="2014" name="Int. J. Syst. Evol. Microbiol.">
        <title>Complete genome sequence of Corynebacterium casei LMG S-19264T (=DSM 44701T), isolated from a smear-ripened cheese.</title>
        <authorList>
            <consortium name="US DOE Joint Genome Institute (JGI-PGF)"/>
            <person name="Walter F."/>
            <person name="Albersmeier A."/>
            <person name="Kalinowski J."/>
            <person name="Ruckert C."/>
        </authorList>
    </citation>
    <scope>NUCLEOTIDE SEQUENCE [LARGE SCALE GENOMIC DNA]</scope>
    <source>
        <strain evidence="4 5">CGMCC 4.7215</strain>
    </source>
</reference>